<evidence type="ECO:0000256" key="1">
    <source>
        <dbReference type="SAM" id="Phobius"/>
    </source>
</evidence>
<feature type="transmembrane region" description="Helical" evidence="1">
    <location>
        <begin position="185"/>
        <end position="208"/>
    </location>
</feature>
<dbReference type="RefSeq" id="WP_162658069.1">
    <property type="nucleotide sequence ID" value="NZ_LR593887.1"/>
</dbReference>
<dbReference type="InParanoid" id="A0A6C2YP27"/>
<keyword evidence="1" id="KW-0812">Transmembrane</keyword>
<feature type="transmembrane region" description="Helical" evidence="1">
    <location>
        <begin position="6"/>
        <end position="23"/>
    </location>
</feature>
<keyword evidence="1" id="KW-0472">Membrane</keyword>
<keyword evidence="3" id="KW-1185">Reference proteome</keyword>
<accession>A0A6C2YP27</accession>
<dbReference type="EMBL" id="LR593887">
    <property type="protein sequence ID" value="VTS02935.1"/>
    <property type="molecule type" value="Genomic_DNA"/>
</dbReference>
<protein>
    <submittedName>
        <fullName evidence="2">Uncharacterized protein</fullName>
    </submittedName>
</protein>
<organism evidence="2">
    <name type="scientific">Tuwongella immobilis</name>
    <dbReference type="NCBI Taxonomy" id="692036"/>
    <lineage>
        <taxon>Bacteria</taxon>
        <taxon>Pseudomonadati</taxon>
        <taxon>Planctomycetota</taxon>
        <taxon>Planctomycetia</taxon>
        <taxon>Gemmatales</taxon>
        <taxon>Gemmataceae</taxon>
        <taxon>Tuwongella</taxon>
    </lineage>
</organism>
<feature type="transmembrane region" description="Helical" evidence="1">
    <location>
        <begin position="102"/>
        <end position="127"/>
    </location>
</feature>
<dbReference type="EMBL" id="LR586016">
    <property type="protein sequence ID" value="VIP02949.1"/>
    <property type="molecule type" value="Genomic_DNA"/>
</dbReference>
<evidence type="ECO:0000313" key="3">
    <source>
        <dbReference type="Proteomes" id="UP000464378"/>
    </source>
</evidence>
<keyword evidence="1" id="KW-1133">Transmembrane helix</keyword>
<gene>
    <name evidence="2" type="ORF">GMBLW1_10110</name>
</gene>
<name>A0A6C2YP27_9BACT</name>
<proteinExistence type="predicted"/>
<sequence>MAEIGQLNLIRVFGFYLAAMFVISTYRRLAQYRDVTELVVRAPGRWPNLCRVITQHRRMFLTWATLRPALWALLVTVLYMFASRVIWPQANLTFVQLRTEWFMWPVLLALGGAMLTVDLLGIIRVAAFDQASIEKYLDEAEHWLTSWKAPLVSIVTFGAIRPRRIVDTEVRKALDMGKDLLHRTLWWMTMQVGLRTIFGLALWTAWILRAELDLPPS</sequence>
<evidence type="ECO:0000313" key="2">
    <source>
        <dbReference type="EMBL" id="VIP02949.1"/>
    </source>
</evidence>
<dbReference type="AlphaFoldDB" id="A0A6C2YP27"/>
<reference evidence="2" key="1">
    <citation type="submission" date="2019-04" db="EMBL/GenBank/DDBJ databases">
        <authorList>
            <consortium name="Science for Life Laboratories"/>
        </authorList>
    </citation>
    <scope>NUCLEOTIDE SEQUENCE</scope>
    <source>
        <strain evidence="2">MBLW1</strain>
    </source>
</reference>
<feature type="transmembrane region" description="Helical" evidence="1">
    <location>
        <begin position="60"/>
        <end position="82"/>
    </location>
</feature>
<dbReference type="KEGG" id="tim:GMBLW1_10110"/>
<dbReference type="Proteomes" id="UP000464378">
    <property type="component" value="Chromosome"/>
</dbReference>